<name>A0A5C3LXR4_9AGAR</name>
<protein>
    <submittedName>
        <fullName evidence="1">Uncharacterized protein</fullName>
    </submittedName>
</protein>
<evidence type="ECO:0000313" key="2">
    <source>
        <dbReference type="Proteomes" id="UP000308652"/>
    </source>
</evidence>
<keyword evidence="2" id="KW-1185">Reference proteome</keyword>
<sequence>MQWFVSIRRGIFPLIRLVKTEMSAPRIKPVWKPPLSHVHASAQYSVKINSLVRKHLHSSKKTRAGMPGKCRAAMLFGDCLLESSYFGGAAWHSSIVPSLFKANLVPSASDRICMLRSDRYVLEVSLGQILLASRNKVQEFARPLVVDAF</sequence>
<evidence type="ECO:0000313" key="1">
    <source>
        <dbReference type="EMBL" id="TFK36916.1"/>
    </source>
</evidence>
<dbReference type="AlphaFoldDB" id="A0A5C3LXR4"/>
<dbReference type="EMBL" id="ML213611">
    <property type="protein sequence ID" value="TFK36916.1"/>
    <property type="molecule type" value="Genomic_DNA"/>
</dbReference>
<gene>
    <name evidence="1" type="ORF">BDQ12DRAFT_230298</name>
</gene>
<dbReference type="Proteomes" id="UP000308652">
    <property type="component" value="Unassembled WGS sequence"/>
</dbReference>
<accession>A0A5C3LXR4</accession>
<organism evidence="1 2">
    <name type="scientific">Crucibulum laeve</name>
    <dbReference type="NCBI Taxonomy" id="68775"/>
    <lineage>
        <taxon>Eukaryota</taxon>
        <taxon>Fungi</taxon>
        <taxon>Dikarya</taxon>
        <taxon>Basidiomycota</taxon>
        <taxon>Agaricomycotina</taxon>
        <taxon>Agaricomycetes</taxon>
        <taxon>Agaricomycetidae</taxon>
        <taxon>Agaricales</taxon>
        <taxon>Agaricineae</taxon>
        <taxon>Nidulariaceae</taxon>
        <taxon>Crucibulum</taxon>
    </lineage>
</organism>
<proteinExistence type="predicted"/>
<reference evidence="1 2" key="1">
    <citation type="journal article" date="2019" name="Nat. Ecol. Evol.">
        <title>Megaphylogeny resolves global patterns of mushroom evolution.</title>
        <authorList>
            <person name="Varga T."/>
            <person name="Krizsan K."/>
            <person name="Foldi C."/>
            <person name="Dima B."/>
            <person name="Sanchez-Garcia M."/>
            <person name="Sanchez-Ramirez S."/>
            <person name="Szollosi G.J."/>
            <person name="Szarkandi J.G."/>
            <person name="Papp V."/>
            <person name="Albert L."/>
            <person name="Andreopoulos W."/>
            <person name="Angelini C."/>
            <person name="Antonin V."/>
            <person name="Barry K.W."/>
            <person name="Bougher N.L."/>
            <person name="Buchanan P."/>
            <person name="Buyck B."/>
            <person name="Bense V."/>
            <person name="Catcheside P."/>
            <person name="Chovatia M."/>
            <person name="Cooper J."/>
            <person name="Damon W."/>
            <person name="Desjardin D."/>
            <person name="Finy P."/>
            <person name="Geml J."/>
            <person name="Haridas S."/>
            <person name="Hughes K."/>
            <person name="Justo A."/>
            <person name="Karasinski D."/>
            <person name="Kautmanova I."/>
            <person name="Kiss B."/>
            <person name="Kocsube S."/>
            <person name="Kotiranta H."/>
            <person name="LaButti K.M."/>
            <person name="Lechner B.E."/>
            <person name="Liimatainen K."/>
            <person name="Lipzen A."/>
            <person name="Lukacs Z."/>
            <person name="Mihaltcheva S."/>
            <person name="Morgado L.N."/>
            <person name="Niskanen T."/>
            <person name="Noordeloos M.E."/>
            <person name="Ohm R.A."/>
            <person name="Ortiz-Santana B."/>
            <person name="Ovrebo C."/>
            <person name="Racz N."/>
            <person name="Riley R."/>
            <person name="Savchenko A."/>
            <person name="Shiryaev A."/>
            <person name="Soop K."/>
            <person name="Spirin V."/>
            <person name="Szebenyi C."/>
            <person name="Tomsovsky M."/>
            <person name="Tulloss R.E."/>
            <person name="Uehling J."/>
            <person name="Grigoriev I.V."/>
            <person name="Vagvolgyi C."/>
            <person name="Papp T."/>
            <person name="Martin F.M."/>
            <person name="Miettinen O."/>
            <person name="Hibbett D.S."/>
            <person name="Nagy L.G."/>
        </authorList>
    </citation>
    <scope>NUCLEOTIDE SEQUENCE [LARGE SCALE GENOMIC DNA]</scope>
    <source>
        <strain evidence="1 2">CBS 166.37</strain>
    </source>
</reference>